<dbReference type="InterPro" id="IPR014710">
    <property type="entry name" value="RmlC-like_jellyroll"/>
</dbReference>
<evidence type="ECO:0000313" key="2">
    <source>
        <dbReference type="EMBL" id="UGS35301.1"/>
    </source>
</evidence>
<reference evidence="2" key="1">
    <citation type="journal article" date="2022" name="Int. J. Syst. Evol. Microbiol.">
        <title>Pseudomonas aegrilactucae sp. nov. and Pseudomonas morbosilactucae sp. nov., pathogens causing bacterial rot of lettuce in Japan.</title>
        <authorList>
            <person name="Sawada H."/>
            <person name="Fujikawa T."/>
            <person name="Satou M."/>
        </authorList>
    </citation>
    <scope>NUCLEOTIDE SEQUENCE</scope>
    <source>
        <strain evidence="2">0166_1</strain>
    </source>
</reference>
<name>A0A9E6XWZ5_9ACTN</name>
<organism evidence="2 3">
    <name type="scientific">Capillimicrobium parvum</name>
    <dbReference type="NCBI Taxonomy" id="2884022"/>
    <lineage>
        <taxon>Bacteria</taxon>
        <taxon>Bacillati</taxon>
        <taxon>Actinomycetota</taxon>
        <taxon>Thermoleophilia</taxon>
        <taxon>Solirubrobacterales</taxon>
        <taxon>Capillimicrobiaceae</taxon>
        <taxon>Capillimicrobium</taxon>
    </lineage>
</organism>
<dbReference type="InterPro" id="IPR011051">
    <property type="entry name" value="RmlC_Cupin_sf"/>
</dbReference>
<dbReference type="AlphaFoldDB" id="A0A9E6XWZ5"/>
<proteinExistence type="predicted"/>
<accession>A0A9E6XWZ5</accession>
<dbReference type="Proteomes" id="UP001162834">
    <property type="component" value="Chromosome"/>
</dbReference>
<dbReference type="KEGG" id="sbae:DSM104329_01688"/>
<dbReference type="PANTHER" id="PTHR36156:SF2">
    <property type="entry name" value="CUPIN TYPE-2 DOMAIN-CONTAINING PROTEIN"/>
    <property type="match status" value="1"/>
</dbReference>
<dbReference type="EMBL" id="CP087164">
    <property type="protein sequence ID" value="UGS35301.1"/>
    <property type="molecule type" value="Genomic_DNA"/>
</dbReference>
<feature type="domain" description="Cupin type-2" evidence="1">
    <location>
        <begin position="82"/>
        <end position="147"/>
    </location>
</feature>
<gene>
    <name evidence="2" type="ORF">DSM104329_01688</name>
</gene>
<dbReference type="InterPro" id="IPR013096">
    <property type="entry name" value="Cupin_2"/>
</dbReference>
<dbReference type="SUPFAM" id="SSF51182">
    <property type="entry name" value="RmlC-like cupins"/>
    <property type="match status" value="1"/>
</dbReference>
<sequence>MHTRRVITGHDAEGRAIVVADEAVPGAGLAEDDGRTDAVFFNLWATHEMPVDNSGAALERQRAGSATTILGTGRGSVLRIGVLAPGVRSPMHRTQSLDYGILLEGECDLELDGGDVRTLTAGDVVVQRGTNHVWHNRSDAPCRFAWILLDAEPVTVDGQELGASWTHGS</sequence>
<protein>
    <recommendedName>
        <fullName evidence="1">Cupin type-2 domain-containing protein</fullName>
    </recommendedName>
</protein>
<evidence type="ECO:0000259" key="1">
    <source>
        <dbReference type="Pfam" id="PF07883"/>
    </source>
</evidence>
<dbReference type="CDD" id="cd02231">
    <property type="entry name" value="cupin_BLL6423-like"/>
    <property type="match status" value="1"/>
</dbReference>
<evidence type="ECO:0000313" key="3">
    <source>
        <dbReference type="Proteomes" id="UP001162834"/>
    </source>
</evidence>
<keyword evidence="3" id="KW-1185">Reference proteome</keyword>
<dbReference type="Pfam" id="PF07883">
    <property type="entry name" value="Cupin_2"/>
    <property type="match status" value="1"/>
</dbReference>
<dbReference type="PANTHER" id="PTHR36156">
    <property type="entry name" value="SLR2101 PROTEIN"/>
    <property type="match status" value="1"/>
</dbReference>
<dbReference type="Gene3D" id="2.20.70.150">
    <property type="match status" value="1"/>
</dbReference>
<dbReference type="InterPro" id="IPR047142">
    <property type="entry name" value="OryJ/VirC-like"/>
</dbReference>
<dbReference type="Gene3D" id="2.60.120.10">
    <property type="entry name" value="Jelly Rolls"/>
    <property type="match status" value="1"/>
</dbReference>